<dbReference type="Proteomes" id="UP000824223">
    <property type="component" value="Unassembled WGS sequence"/>
</dbReference>
<dbReference type="Gene3D" id="3.30.1340.10">
    <property type="entry name" value="HPr-like"/>
    <property type="match status" value="1"/>
</dbReference>
<sequence>MIACELEIKNPTGLHARPASQLCKIAKNCNSTITITCGDKLVNPRSIFSILRGDMTKGKKIKIVAEGEDEQTVMKELTEFIEGLKE</sequence>
<keyword evidence="4" id="KW-0762">Sugar transport</keyword>
<dbReference type="NCBIfam" id="TIGR01003">
    <property type="entry name" value="PTS_HPr_family"/>
    <property type="match status" value="1"/>
</dbReference>
<evidence type="ECO:0000313" key="7">
    <source>
        <dbReference type="EMBL" id="HJA06880.1"/>
    </source>
</evidence>
<feature type="domain" description="HPr" evidence="6">
    <location>
        <begin position="1"/>
        <end position="86"/>
    </location>
</feature>
<organism evidence="7 8">
    <name type="scientific">Candidatus Mediterraneibacter pullicola</name>
    <dbReference type="NCBI Taxonomy" id="2838682"/>
    <lineage>
        <taxon>Bacteria</taxon>
        <taxon>Bacillati</taxon>
        <taxon>Bacillota</taxon>
        <taxon>Clostridia</taxon>
        <taxon>Lachnospirales</taxon>
        <taxon>Lachnospiraceae</taxon>
        <taxon>Mediterraneibacter</taxon>
    </lineage>
</organism>
<dbReference type="Pfam" id="PF00381">
    <property type="entry name" value="PTS-HPr"/>
    <property type="match status" value="1"/>
</dbReference>
<dbReference type="InterPro" id="IPR001020">
    <property type="entry name" value="PTS_HPr_His_P_site"/>
</dbReference>
<dbReference type="EMBL" id="DXAK01000035">
    <property type="protein sequence ID" value="HJA06880.1"/>
    <property type="molecule type" value="Genomic_DNA"/>
</dbReference>
<evidence type="ECO:0000256" key="2">
    <source>
        <dbReference type="ARBA" id="ARBA00020422"/>
    </source>
</evidence>
<reference evidence="7" key="2">
    <citation type="submission" date="2021-04" db="EMBL/GenBank/DDBJ databases">
        <authorList>
            <person name="Gilroy R."/>
        </authorList>
    </citation>
    <scope>NUCLEOTIDE SEQUENCE</scope>
    <source>
        <strain evidence="7">ChiSjej2B20-11307</strain>
    </source>
</reference>
<dbReference type="PANTHER" id="PTHR33705">
    <property type="entry name" value="PHOSPHOCARRIER PROTEIN HPR"/>
    <property type="match status" value="1"/>
</dbReference>
<dbReference type="InterPro" id="IPR035895">
    <property type="entry name" value="HPr-like_sf"/>
</dbReference>
<dbReference type="PROSITE" id="PS51350">
    <property type="entry name" value="PTS_HPR_DOM"/>
    <property type="match status" value="1"/>
</dbReference>
<dbReference type="InterPro" id="IPR050399">
    <property type="entry name" value="HPr"/>
</dbReference>
<dbReference type="AlphaFoldDB" id="A0A9D2HB68"/>
<proteinExistence type="predicted"/>
<evidence type="ECO:0000259" key="6">
    <source>
        <dbReference type="PROSITE" id="PS51350"/>
    </source>
</evidence>
<dbReference type="PROSITE" id="PS00369">
    <property type="entry name" value="PTS_HPR_HIS"/>
    <property type="match status" value="1"/>
</dbReference>
<dbReference type="PANTHER" id="PTHR33705:SF1">
    <property type="entry name" value="PHOSPHOCARRIER PROTEIN HPR"/>
    <property type="match status" value="1"/>
</dbReference>
<gene>
    <name evidence="7" type="ORF">H9798_07055</name>
</gene>
<protein>
    <recommendedName>
        <fullName evidence="2">Phosphocarrier protein HPr</fullName>
    </recommendedName>
    <alternativeName>
        <fullName evidence="5">Histidine-containing protein</fullName>
    </alternativeName>
</protein>
<dbReference type="InterPro" id="IPR000032">
    <property type="entry name" value="HPr-like"/>
</dbReference>
<evidence type="ECO:0000256" key="5">
    <source>
        <dbReference type="ARBA" id="ARBA00033055"/>
    </source>
</evidence>
<comment type="caution">
    <text evidence="7">The sequence shown here is derived from an EMBL/GenBank/DDBJ whole genome shotgun (WGS) entry which is preliminary data.</text>
</comment>
<keyword evidence="3" id="KW-0813">Transport</keyword>
<dbReference type="SUPFAM" id="SSF55594">
    <property type="entry name" value="HPr-like"/>
    <property type="match status" value="1"/>
</dbReference>
<evidence type="ECO:0000313" key="8">
    <source>
        <dbReference type="Proteomes" id="UP000824223"/>
    </source>
</evidence>
<evidence type="ECO:0000256" key="3">
    <source>
        <dbReference type="ARBA" id="ARBA00022448"/>
    </source>
</evidence>
<reference evidence="7" key="1">
    <citation type="journal article" date="2021" name="PeerJ">
        <title>Extensive microbial diversity within the chicken gut microbiome revealed by metagenomics and culture.</title>
        <authorList>
            <person name="Gilroy R."/>
            <person name="Ravi A."/>
            <person name="Getino M."/>
            <person name="Pursley I."/>
            <person name="Horton D.L."/>
            <person name="Alikhan N.F."/>
            <person name="Baker D."/>
            <person name="Gharbi K."/>
            <person name="Hall N."/>
            <person name="Watson M."/>
            <person name="Adriaenssens E.M."/>
            <person name="Foster-Nyarko E."/>
            <person name="Jarju S."/>
            <person name="Secka A."/>
            <person name="Antonio M."/>
            <person name="Oren A."/>
            <person name="Chaudhuri R.R."/>
            <person name="La Ragione R."/>
            <person name="Hildebrand F."/>
            <person name="Pallen M.J."/>
        </authorList>
    </citation>
    <scope>NUCLEOTIDE SEQUENCE</scope>
    <source>
        <strain evidence="7">ChiSjej2B20-11307</strain>
    </source>
</reference>
<dbReference type="PRINTS" id="PR00107">
    <property type="entry name" value="PHOSPHOCPHPR"/>
</dbReference>
<comment type="function">
    <text evidence="1">General (non sugar-specific) component of the phosphoenolpyruvate-dependent sugar phosphotransferase system (sugar PTS). This major carbohydrate active-transport system catalyzes the phosphorylation of incoming sugar substrates concomitantly with their translocation across the cell membrane. The phosphoryl group from phosphoenolpyruvate (PEP) is transferred to the phosphoryl carrier protein HPr by enzyme I. Phospho-HPr then transfers it to the PTS EIIA domain.</text>
</comment>
<name>A0A9D2HB68_9FIRM</name>
<evidence type="ECO:0000256" key="4">
    <source>
        <dbReference type="ARBA" id="ARBA00022597"/>
    </source>
</evidence>
<evidence type="ECO:0000256" key="1">
    <source>
        <dbReference type="ARBA" id="ARBA00003681"/>
    </source>
</evidence>
<accession>A0A9D2HB68</accession>
<dbReference type="CDD" id="cd00367">
    <property type="entry name" value="PTS-HPr_like"/>
    <property type="match status" value="1"/>
</dbReference>